<proteinExistence type="predicted"/>
<dbReference type="RefSeq" id="WP_022745290.1">
    <property type="nucleotide sequence ID" value="NC_022571.1"/>
</dbReference>
<dbReference type="EMBL" id="CP006721">
    <property type="protein sequence ID" value="AGX42712.1"/>
    <property type="molecule type" value="Genomic_DNA"/>
</dbReference>
<feature type="compositionally biased region" description="Polar residues" evidence="1">
    <location>
        <begin position="77"/>
        <end position="86"/>
    </location>
</feature>
<feature type="region of interest" description="Disordered" evidence="1">
    <location>
        <begin position="61"/>
        <end position="93"/>
    </location>
</feature>
<dbReference type="GeneID" id="55474205"/>
<dbReference type="eggNOG" id="ENOG5033JDF">
    <property type="taxonomic scope" value="Bacteria"/>
</dbReference>
<dbReference type="AlphaFoldDB" id="U5MTD0"/>
<evidence type="ECO:0000256" key="1">
    <source>
        <dbReference type="SAM" id="MobiDB-lite"/>
    </source>
</evidence>
<sequence length="93" mass="10104">MINLNNLSPEDLLILTNILAVSFSEGKTAIEMDVLGNFFVGIGCLMLTMAAQKEYLNTLQEANNNNNNNNNNNDNNSTQPDANNSIGEDDIIG</sequence>
<gene>
    <name evidence="2" type="ORF">CLSA_c17170</name>
</gene>
<keyword evidence="3" id="KW-1185">Reference proteome</keyword>
<dbReference type="Proteomes" id="UP000017118">
    <property type="component" value="Chromosome"/>
</dbReference>
<dbReference type="HOGENOM" id="CLU_185910_0_0_9"/>
<organism evidence="2 3">
    <name type="scientific">Clostridium saccharobutylicum DSM 13864</name>
    <dbReference type="NCBI Taxonomy" id="1345695"/>
    <lineage>
        <taxon>Bacteria</taxon>
        <taxon>Bacillati</taxon>
        <taxon>Bacillota</taxon>
        <taxon>Clostridia</taxon>
        <taxon>Eubacteriales</taxon>
        <taxon>Clostridiaceae</taxon>
        <taxon>Clostridium</taxon>
    </lineage>
</organism>
<protein>
    <submittedName>
        <fullName evidence="2">Uncharacterized protein</fullName>
    </submittedName>
</protein>
<accession>U5MTD0</accession>
<dbReference type="PATRIC" id="fig|1345695.10.peg.3840"/>
<name>U5MTD0_CLOSA</name>
<dbReference type="KEGG" id="csb:CLSA_c17170"/>
<evidence type="ECO:0000313" key="2">
    <source>
        <dbReference type="EMBL" id="AGX42712.1"/>
    </source>
</evidence>
<dbReference type="OrthoDB" id="1683820at2"/>
<feature type="compositionally biased region" description="Low complexity" evidence="1">
    <location>
        <begin position="63"/>
        <end position="76"/>
    </location>
</feature>
<reference evidence="2 3" key="1">
    <citation type="journal article" date="2013" name="Genome Announc.">
        <title>Complete Genome Sequence of the Solvent Producer Clostridium saccharobutylicum NCP262 (DSM 13864).</title>
        <authorList>
            <person name="Poehlein A."/>
            <person name="Hartwich K."/>
            <person name="Krabben P."/>
            <person name="Ehrenreich A."/>
            <person name="Liebl W."/>
            <person name="Durre P."/>
            <person name="Gottschalk G."/>
            <person name="Daniel R."/>
        </authorList>
    </citation>
    <scope>NUCLEOTIDE SEQUENCE [LARGE SCALE GENOMIC DNA]</scope>
    <source>
        <strain evidence="2">DSM 13864</strain>
    </source>
</reference>
<evidence type="ECO:0000313" key="3">
    <source>
        <dbReference type="Proteomes" id="UP000017118"/>
    </source>
</evidence>